<dbReference type="InterPro" id="IPR003107">
    <property type="entry name" value="HAT"/>
</dbReference>
<name>A0A1E4T8X3_9ASCO</name>
<dbReference type="FunFam" id="2.40.50.140:FF:000155">
    <property type="entry name" value="rRNA biogenesis protein RRP5"/>
    <property type="match status" value="1"/>
</dbReference>
<dbReference type="OrthoDB" id="412781at2759"/>
<feature type="domain" description="S1 motif" evidence="11">
    <location>
        <begin position="1266"/>
        <end position="1337"/>
    </location>
</feature>
<dbReference type="SUPFAM" id="SSF50249">
    <property type="entry name" value="Nucleic acid-binding proteins"/>
    <property type="match status" value="12"/>
</dbReference>
<evidence type="ECO:0000256" key="3">
    <source>
        <dbReference type="ARBA" id="ARBA00022552"/>
    </source>
</evidence>
<feature type="region of interest" description="Disordered" evidence="10">
    <location>
        <begin position="1345"/>
        <end position="1410"/>
    </location>
</feature>
<organism evidence="12 13">
    <name type="scientific">[Candida] arabinofermentans NRRL YB-2248</name>
    <dbReference type="NCBI Taxonomy" id="983967"/>
    <lineage>
        <taxon>Eukaryota</taxon>
        <taxon>Fungi</taxon>
        <taxon>Dikarya</taxon>
        <taxon>Ascomycota</taxon>
        <taxon>Saccharomycotina</taxon>
        <taxon>Pichiomycetes</taxon>
        <taxon>Pichiales</taxon>
        <taxon>Pichiaceae</taxon>
        <taxon>Ogataea</taxon>
        <taxon>Ogataea/Candida clade</taxon>
    </lineage>
</organism>
<evidence type="ECO:0000256" key="2">
    <source>
        <dbReference type="ARBA" id="ARBA00022517"/>
    </source>
</evidence>
<feature type="domain" description="S1 motif" evidence="11">
    <location>
        <begin position="1002"/>
        <end position="1078"/>
    </location>
</feature>
<feature type="domain" description="S1 motif" evidence="11">
    <location>
        <begin position="699"/>
        <end position="778"/>
    </location>
</feature>
<feature type="compositionally biased region" description="Polar residues" evidence="10">
    <location>
        <begin position="19"/>
        <end position="32"/>
    </location>
</feature>
<feature type="domain" description="S1 motif" evidence="11">
    <location>
        <begin position="111"/>
        <end position="235"/>
    </location>
</feature>
<evidence type="ECO:0000256" key="1">
    <source>
        <dbReference type="ARBA" id="ARBA00004604"/>
    </source>
</evidence>
<dbReference type="EMBL" id="KV453847">
    <property type="protein sequence ID" value="ODV88206.1"/>
    <property type="molecule type" value="Genomic_DNA"/>
</dbReference>
<dbReference type="Gene3D" id="2.40.50.140">
    <property type="entry name" value="Nucleic acid-binding proteins"/>
    <property type="match status" value="11"/>
</dbReference>
<dbReference type="CDD" id="cd05707">
    <property type="entry name" value="S1_Rrp5_repeat_sc11"/>
    <property type="match status" value="1"/>
</dbReference>
<proteinExistence type="predicted"/>
<feature type="domain" description="S1 motif" evidence="11">
    <location>
        <begin position="898"/>
        <end position="974"/>
    </location>
</feature>
<dbReference type="SUPFAM" id="SSF48452">
    <property type="entry name" value="TPR-like"/>
    <property type="match status" value="2"/>
</dbReference>
<dbReference type="STRING" id="983967.A0A1E4T8X3"/>
<feature type="domain" description="S1 motif" evidence="11">
    <location>
        <begin position="1091"/>
        <end position="1160"/>
    </location>
</feature>
<dbReference type="InterPro" id="IPR045209">
    <property type="entry name" value="Rrp5"/>
</dbReference>
<feature type="domain" description="S1 motif" evidence="11">
    <location>
        <begin position="523"/>
        <end position="595"/>
    </location>
</feature>
<feature type="domain" description="S1 motif" evidence="11">
    <location>
        <begin position="616"/>
        <end position="685"/>
    </location>
</feature>
<feature type="compositionally biased region" description="Low complexity" evidence="10">
    <location>
        <begin position="84"/>
        <end position="93"/>
    </location>
</feature>
<evidence type="ECO:0000256" key="4">
    <source>
        <dbReference type="ARBA" id="ARBA00022553"/>
    </source>
</evidence>
<comment type="subcellular location">
    <subcellularLocation>
        <location evidence="1">Nucleus</location>
        <location evidence="1">Nucleolus</location>
    </subcellularLocation>
</comment>
<evidence type="ECO:0000256" key="5">
    <source>
        <dbReference type="ARBA" id="ARBA00022737"/>
    </source>
</evidence>
<feature type="domain" description="S1 motif" evidence="11">
    <location>
        <begin position="1178"/>
        <end position="1246"/>
    </location>
</feature>
<feature type="domain" description="S1 motif" evidence="11">
    <location>
        <begin position="340"/>
        <end position="411"/>
    </location>
</feature>
<dbReference type="SMART" id="SM00316">
    <property type="entry name" value="S1"/>
    <property type="match status" value="13"/>
</dbReference>
<dbReference type="GO" id="GO:0032040">
    <property type="term" value="C:small-subunit processome"/>
    <property type="evidence" value="ECO:0007669"/>
    <property type="project" value="TreeGrafter"/>
</dbReference>
<dbReference type="CDD" id="cd05702">
    <property type="entry name" value="S1_Rrp5_repeat_hs11_sc8"/>
    <property type="match status" value="1"/>
</dbReference>
<dbReference type="CDD" id="cd05693">
    <property type="entry name" value="S1_Rrp5_repeat_hs1_sc1"/>
    <property type="match status" value="1"/>
</dbReference>
<sequence>MVEPQKRKRSEEDSGKPSIGSTKSLLTQTAETSFPRGGASLLTPLEVKEIANEAARDVLFEAKNAEDAEAPAVKKAKKSKKSKSSTSTTATSSEGQTITVDHLSFKNLLPGSMVLGQIKRINRMEIILSLPDNLDGYIPITSISEELTKELQDFDDEQNESDDDDDEEMKYDTDDEESENKITKAITAHKEKKSFPDLRSRFQVGQWLRAAVVESSSKTTKKASRTKKRIELTIEPSKVNSGMDEDEDLIVNSIIQVSVKSVEDHGAILNVGFEKFNGFISNKELSTELYSPEKLNVGSVLLVAIAKKNQRTITCKIPTGSAKKQPSVQTISSIDSIIPGMIVDALITDVVKEGLVCKVFGLCNASINFTHLGTYDLTEMKHKFAVGSSIRARIIASFMRAGDRRLQLSTLPHLQTFQQYGYNKDIQSAPLEAFPIGHIFETVTIKGKDSSYIYADVGVESILGQAHTSRTSDQSDIDMDFKIGSTHKARVLGYSQVDNMYILTLDKKQIDQAFLRVEDIPIGSLVNGEVLKVITDKGLVLKISEAFEAFVPSTHMSDVKLIYPERKFKIGSKVKGRVLRIVNTGGKSSITVTLKKSLVNIEDEEVVASIEDAEVGKRTPATIEKFQPNGCIVSFFGTVKAFLPNAEISETFVKKPEDHVKLGQTAKVRILTVDKEKRRVKVSLRVSDALSESQKKAMTLLVPGRSVVKVQVVEKEKDSVVVELVESNLRGVIFSGQLGDGNYEQCRAILKKLSAGSELEALVLEKDVRTRLVKLSTKPSLIESARNETLPTSYKDISVNSSEIPGYVKSVTNNGVFVAFANNLSGLVLPRYASETPIENLQSAFIQHQSVLCHVIRVDDANKRFLLSLKKGNDESVAEAALNPADKSIKLLSDFVPGKITKAQIKSIKGTQLNVQLADNQQGRIDITQLFDSFDDIKDPKRPLAQFSYGDILDVKVIGFHDARNHRFLPITHKRTKQTILELSARKQDLVPESKVVPTSIGDLKEGDSCVAYINNFARGFLWVSISISLKGRVSLMDLSNDASTFDNLEKDYPVGCALKVKVSSIDTEHNMLTLSARSKPIKSIDDVKVGDVIPVRVSKTRESYVVVELGSNVTAVSFITDALNDYSDKLDDIFSTNDICAATVLEIDTPNNKVYVSLRTKDAKDKQINSVEDLKRGDIVRGFVKNVANNGVYVALSRGVHALVRITDLSDSFLKEWKQFFKVHQPVLGKVLKADEEGRVLMTLKDSEVNGDLNILKRFEDIKTGEIYEGSVRKVTDFGVFVKLDGTINVTGLCHHSEISDNPVENIQNIFGEGDRVKVKIMAVDQEKKQLSLGMKASYFSTGKKAASAADEDEDVEMEDADSEEDDEEVGAAESDSDDEDAMVDGAYADESDESDDNSEFSDEVKNSESAFSAGLSTDFDWTASILEQAKEEESSDDDDFENETGSKRKKKKSTKLAEDKTAEIATRAPQSTSDFERLLIGNPNSSILWMNYMSFQLQLSEIERARELGERALKTINYREEQEKMNIWIAMLNLENMFGSEESLEEVFKRSCQYMDSFVMHQKLVAIYITSEKYDSAEELYNVMTKKFGSQHVSVWVAYGSFMLERQQSEKAHQILARSLQILPKRDHVECVKKFAQLEFAKGDPEQGRSLFEGLLSDVPKRIDLWNVYIDQEIKLGEKKKAEALLERVVTKKLSRKQAKFFFGKWLAYEEKHDDEKAADYVKAKAAEYAQRLSEKN</sequence>
<dbReference type="PANTHER" id="PTHR23270:SF10">
    <property type="entry name" value="PROTEIN RRP5 HOMOLOG"/>
    <property type="match status" value="1"/>
</dbReference>
<dbReference type="PROSITE" id="PS50126">
    <property type="entry name" value="S1"/>
    <property type="match status" value="11"/>
</dbReference>
<feature type="compositionally biased region" description="Acidic residues" evidence="10">
    <location>
        <begin position="1351"/>
        <end position="1403"/>
    </location>
</feature>
<feature type="region of interest" description="Disordered" evidence="10">
    <location>
        <begin position="1"/>
        <end position="38"/>
    </location>
</feature>
<dbReference type="InterPro" id="IPR012340">
    <property type="entry name" value="NA-bd_OB-fold"/>
</dbReference>
<keyword evidence="5" id="KW-0677">Repeat</keyword>
<feature type="compositionally biased region" description="Acidic residues" evidence="10">
    <location>
        <begin position="154"/>
        <end position="178"/>
    </location>
</feature>
<gene>
    <name evidence="12" type="ORF">CANARDRAFT_26349</name>
</gene>
<dbReference type="CDD" id="cd05706">
    <property type="entry name" value="S1_Rrp5_repeat_sc10"/>
    <property type="match status" value="1"/>
</dbReference>
<protein>
    <recommendedName>
        <fullName evidence="8">rRNA biogenesis protein RRP5</fullName>
    </recommendedName>
    <alternativeName>
        <fullName evidence="9">Ribosomal RNA-processing protein 5</fullName>
    </alternativeName>
</protein>
<dbReference type="PANTHER" id="PTHR23270">
    <property type="entry name" value="PROGRAMMED CELL DEATH PROTEIN 11 PRE-RRNA PROCESSING PROTEIN RRP5"/>
    <property type="match status" value="1"/>
</dbReference>
<keyword evidence="6" id="KW-0539">Nucleus</keyword>
<dbReference type="FunFam" id="2.40.50.140:FF:000159">
    <property type="entry name" value="rRNA biogenesis protein rrp5"/>
    <property type="match status" value="1"/>
</dbReference>
<dbReference type="FunFam" id="2.40.50.140:FF:000196">
    <property type="entry name" value="rRNA biogenesis protein RRP5"/>
    <property type="match status" value="1"/>
</dbReference>
<feature type="compositionally biased region" description="Acidic residues" evidence="10">
    <location>
        <begin position="1435"/>
        <end position="1444"/>
    </location>
</feature>
<dbReference type="FunFam" id="2.40.50.140:FF:000103">
    <property type="entry name" value="protein RRP5 homolog"/>
    <property type="match status" value="3"/>
</dbReference>
<dbReference type="GO" id="GO:0003723">
    <property type="term" value="F:RNA binding"/>
    <property type="evidence" value="ECO:0007669"/>
    <property type="project" value="TreeGrafter"/>
</dbReference>
<keyword evidence="3" id="KW-0698">rRNA processing</keyword>
<dbReference type="InterPro" id="IPR048059">
    <property type="entry name" value="Rrp5_S1_rpt_hs1_sc1"/>
</dbReference>
<dbReference type="FunFam" id="1.25.40.10:FF:000065">
    <property type="entry name" value="Programmed cell death 11"/>
    <property type="match status" value="1"/>
</dbReference>
<evidence type="ECO:0000259" key="11">
    <source>
        <dbReference type="PROSITE" id="PS50126"/>
    </source>
</evidence>
<accession>A0A1E4T8X3</accession>
<dbReference type="InterPro" id="IPR011990">
    <property type="entry name" value="TPR-like_helical_dom_sf"/>
</dbReference>
<keyword evidence="4" id="KW-0597">Phosphoprotein</keyword>
<evidence type="ECO:0000313" key="12">
    <source>
        <dbReference type="EMBL" id="ODV88206.1"/>
    </source>
</evidence>
<reference evidence="13" key="1">
    <citation type="submission" date="2016-04" db="EMBL/GenBank/DDBJ databases">
        <title>Comparative genomics of biotechnologically important yeasts.</title>
        <authorList>
            <consortium name="DOE Joint Genome Institute"/>
            <person name="Riley R."/>
            <person name="Haridas S."/>
            <person name="Wolfe K.H."/>
            <person name="Lopes M.R."/>
            <person name="Hittinger C.T."/>
            <person name="Goker M."/>
            <person name="Salamov A."/>
            <person name="Wisecaver J."/>
            <person name="Long T.M."/>
            <person name="Aerts A.L."/>
            <person name="Barry K."/>
            <person name="Choi C."/>
            <person name="Clum A."/>
            <person name="Coughlan A.Y."/>
            <person name="Deshpande S."/>
            <person name="Douglass A.P."/>
            <person name="Hanson S.J."/>
            <person name="Klenk H.-P."/>
            <person name="Labutti K."/>
            <person name="Lapidus A."/>
            <person name="Lindquist E."/>
            <person name="Lipzen A."/>
            <person name="Meier-Kolthoff J.P."/>
            <person name="Ohm R.A."/>
            <person name="Otillar R.P."/>
            <person name="Pangilinan J."/>
            <person name="Peng Y."/>
            <person name="Rokas A."/>
            <person name="Rosa C.A."/>
            <person name="Scheuner C."/>
            <person name="Sibirny A.A."/>
            <person name="Slot J.C."/>
            <person name="Stielow J.B."/>
            <person name="Sun H."/>
            <person name="Kurtzman C.P."/>
            <person name="Blackwell M."/>
            <person name="Grigoriev I.V."/>
            <person name="Jeffries T.W."/>
        </authorList>
    </citation>
    <scope>NUCLEOTIDE SEQUENCE [LARGE SCALE GENOMIC DNA]</scope>
    <source>
        <strain evidence="13">NRRL YB-2248</strain>
    </source>
</reference>
<dbReference type="Proteomes" id="UP000094801">
    <property type="component" value="Unassembled WGS sequence"/>
</dbReference>
<evidence type="ECO:0000256" key="9">
    <source>
        <dbReference type="ARBA" id="ARBA00076674"/>
    </source>
</evidence>
<keyword evidence="2" id="KW-0690">Ribosome biogenesis</keyword>
<evidence type="ECO:0000256" key="8">
    <source>
        <dbReference type="ARBA" id="ARBA00073619"/>
    </source>
</evidence>
<dbReference type="InterPro" id="IPR003029">
    <property type="entry name" value="S1_domain"/>
</dbReference>
<evidence type="ECO:0000256" key="7">
    <source>
        <dbReference type="ARBA" id="ARBA00055575"/>
    </source>
</evidence>
<comment type="function">
    <text evidence="7">Involved in the biogenesis of rRNA. Required for the formation of 18S and 5.8S rRNA.</text>
</comment>
<dbReference type="SMART" id="SM00386">
    <property type="entry name" value="HAT"/>
    <property type="match status" value="6"/>
</dbReference>
<feature type="region of interest" description="Disordered" evidence="10">
    <location>
        <begin position="62"/>
        <end position="96"/>
    </location>
</feature>
<dbReference type="CDD" id="cd05708">
    <property type="entry name" value="S1_Rrp5_repeat_sc12"/>
    <property type="match status" value="1"/>
</dbReference>
<feature type="region of interest" description="Disordered" evidence="10">
    <location>
        <begin position="1431"/>
        <end position="1470"/>
    </location>
</feature>
<keyword evidence="13" id="KW-1185">Reference proteome</keyword>
<evidence type="ECO:0000256" key="10">
    <source>
        <dbReference type="SAM" id="MobiDB-lite"/>
    </source>
</evidence>
<dbReference type="Gene3D" id="1.25.40.10">
    <property type="entry name" value="Tetratricopeptide repeat domain"/>
    <property type="match status" value="1"/>
</dbReference>
<dbReference type="GO" id="GO:0006364">
    <property type="term" value="P:rRNA processing"/>
    <property type="evidence" value="ECO:0007669"/>
    <property type="project" value="UniProtKB-KW"/>
</dbReference>
<evidence type="ECO:0000313" key="13">
    <source>
        <dbReference type="Proteomes" id="UP000094801"/>
    </source>
</evidence>
<feature type="compositionally biased region" description="Basic residues" evidence="10">
    <location>
        <begin position="74"/>
        <end position="83"/>
    </location>
</feature>
<feature type="domain" description="S1 motif" evidence="11">
    <location>
        <begin position="801"/>
        <end position="870"/>
    </location>
</feature>
<dbReference type="InterPro" id="IPR048058">
    <property type="entry name" value="Rrp5_S1_rpt_hs11_sc8"/>
</dbReference>
<dbReference type="Pfam" id="PF00575">
    <property type="entry name" value="S1"/>
    <property type="match status" value="3"/>
</dbReference>
<feature type="region of interest" description="Disordered" evidence="10">
    <location>
        <begin position="154"/>
        <end position="181"/>
    </location>
</feature>
<evidence type="ECO:0000256" key="6">
    <source>
        <dbReference type="ARBA" id="ARBA00023242"/>
    </source>
</evidence>
<dbReference type="CDD" id="cd05703">
    <property type="entry name" value="S1_Rrp5_repeat_hs12_sc9"/>
    <property type="match status" value="1"/>
</dbReference>